<dbReference type="InterPro" id="IPR050659">
    <property type="entry name" value="Peptidase_M24B"/>
</dbReference>
<comment type="cofactor">
    <cofactor evidence="1">
        <name>Mn(2+)</name>
        <dbReference type="ChEBI" id="CHEBI:29035"/>
    </cofactor>
</comment>
<protein>
    <submittedName>
        <fullName evidence="8">Aminopeptidase P family protein</fullName>
    </submittedName>
</protein>
<dbReference type="InterPro" id="IPR000994">
    <property type="entry name" value="Pept_M24"/>
</dbReference>
<dbReference type="InterPro" id="IPR029149">
    <property type="entry name" value="Creatin/AminoP/Spt16_N"/>
</dbReference>
<dbReference type="Gene3D" id="3.40.350.10">
    <property type="entry name" value="Creatinase/prolidase N-terminal domain"/>
    <property type="match status" value="1"/>
</dbReference>
<dbReference type="InterPro" id="IPR000587">
    <property type="entry name" value="Creatinase_N"/>
</dbReference>
<evidence type="ECO:0000313" key="9">
    <source>
        <dbReference type="Proteomes" id="UP000593626"/>
    </source>
</evidence>
<keyword evidence="9" id="KW-1185">Reference proteome</keyword>
<evidence type="ECO:0000256" key="3">
    <source>
        <dbReference type="ARBA" id="ARBA00022723"/>
    </source>
</evidence>
<comment type="similarity">
    <text evidence="2">Belongs to the peptidase M24B family.</text>
</comment>
<dbReference type="SUPFAM" id="SSF55920">
    <property type="entry name" value="Creatinase/aminopeptidase"/>
    <property type="match status" value="1"/>
</dbReference>
<dbReference type="FunFam" id="3.90.230.10:FF:000014">
    <property type="entry name" value="Aminopeptidase P family protein"/>
    <property type="match status" value="1"/>
</dbReference>
<keyword evidence="5" id="KW-0464">Manganese</keyword>
<evidence type="ECO:0000256" key="5">
    <source>
        <dbReference type="ARBA" id="ARBA00023211"/>
    </source>
</evidence>
<dbReference type="EMBL" id="CP049742">
    <property type="protein sequence ID" value="QPC48421.1"/>
    <property type="molecule type" value="Genomic_DNA"/>
</dbReference>
<dbReference type="InterPro" id="IPR001131">
    <property type="entry name" value="Peptidase_M24B_aminopep-P_CS"/>
</dbReference>
<evidence type="ECO:0000256" key="2">
    <source>
        <dbReference type="ARBA" id="ARBA00008766"/>
    </source>
</evidence>
<dbReference type="AlphaFoldDB" id="A0A7S8CED8"/>
<dbReference type="Gene3D" id="3.90.230.10">
    <property type="entry name" value="Creatinase/methionine aminopeptidase superfamily"/>
    <property type="match status" value="1"/>
</dbReference>
<dbReference type="InterPro" id="IPR036005">
    <property type="entry name" value="Creatinase/aminopeptidase-like"/>
</dbReference>
<dbReference type="Proteomes" id="UP000593626">
    <property type="component" value="Chromosome"/>
</dbReference>
<evidence type="ECO:0000313" key="8">
    <source>
        <dbReference type="EMBL" id="QPC48421.1"/>
    </source>
</evidence>
<dbReference type="GO" id="GO:0004177">
    <property type="term" value="F:aminopeptidase activity"/>
    <property type="evidence" value="ECO:0007669"/>
    <property type="project" value="UniProtKB-KW"/>
</dbReference>
<sequence length="363" mass="40182">MKTNRITKLRNWMTERKVDLSIITSKESVFYFTGFLNDPHERLNALVVTSNEVYFVCPSMEIEDVKNVGFTGPIIGYSDTEDSIELLVNALPSELTVPVQTVSLELSQLSAERYLRLQEVLSWTNVYSSDELINILRMKKDQEELSYLREAAALADYAIEVGANALAEGKTEMDILGLVEYELKKKGINKMSFSTMVLTGANAASPHGVPGTTEIKNGDLVLFDLGVVYKGYCSDITRTLPFGEINEKQREIYTVVLEALEKALAIAKPGVKAKDLDLVAREHIAKAGYGDYFPHRLGHGLGISVHEYPSLTSTNELVLEEGMVLTVEPGIYVPGVAGVRIEDDILITKGGIEILTKYPKKLV</sequence>
<gene>
    <name evidence="8" type="ORF">G8O30_09680</name>
</gene>
<dbReference type="InterPro" id="IPR001714">
    <property type="entry name" value="Pept_M24_MAP"/>
</dbReference>
<dbReference type="Pfam" id="PF00557">
    <property type="entry name" value="Peptidase_M24"/>
    <property type="match status" value="1"/>
</dbReference>
<keyword evidence="3" id="KW-0479">Metal-binding</keyword>
<accession>A0A7S8CED8</accession>
<name>A0A7S8CED8_9BACI</name>
<keyword evidence="8" id="KW-0645">Protease</keyword>
<dbReference type="PANTHER" id="PTHR46112:SF10">
    <property type="entry name" value="DIPEPTIDASE YKVY-RELATED"/>
    <property type="match status" value="1"/>
</dbReference>
<dbReference type="RefSeq" id="WP_239674534.1">
    <property type="nucleotide sequence ID" value="NZ_CP049742.1"/>
</dbReference>
<organism evidence="8 9">
    <name type="scientific">Mangrovibacillus cuniculi</name>
    <dbReference type="NCBI Taxonomy" id="2593652"/>
    <lineage>
        <taxon>Bacteria</taxon>
        <taxon>Bacillati</taxon>
        <taxon>Bacillota</taxon>
        <taxon>Bacilli</taxon>
        <taxon>Bacillales</taxon>
        <taxon>Bacillaceae</taxon>
        <taxon>Mangrovibacillus</taxon>
    </lineage>
</organism>
<proteinExistence type="inferred from homology"/>
<dbReference type="PRINTS" id="PR00599">
    <property type="entry name" value="MAPEPTIDASE"/>
</dbReference>
<dbReference type="CDD" id="cd01092">
    <property type="entry name" value="APP-like"/>
    <property type="match status" value="1"/>
</dbReference>
<keyword evidence="4" id="KW-0378">Hydrolase</keyword>
<evidence type="ECO:0000256" key="4">
    <source>
        <dbReference type="ARBA" id="ARBA00022801"/>
    </source>
</evidence>
<dbReference type="Pfam" id="PF01321">
    <property type="entry name" value="Creatinase_N"/>
    <property type="match status" value="1"/>
</dbReference>
<dbReference type="KEGG" id="mcui:G8O30_09680"/>
<keyword evidence="8" id="KW-0031">Aminopeptidase</keyword>
<evidence type="ECO:0000259" key="7">
    <source>
        <dbReference type="Pfam" id="PF01321"/>
    </source>
</evidence>
<feature type="domain" description="Peptidase M24" evidence="6">
    <location>
        <begin position="147"/>
        <end position="349"/>
    </location>
</feature>
<reference evidence="8 9" key="1">
    <citation type="submission" date="2019-07" db="EMBL/GenBank/DDBJ databases">
        <title>Genome sequence of 2 isolates from Red Sea Mangroves.</title>
        <authorList>
            <person name="Sefrji F."/>
            <person name="Michoud G."/>
            <person name="Merlino G."/>
            <person name="Daffonchio D."/>
        </authorList>
    </citation>
    <scope>NUCLEOTIDE SEQUENCE [LARGE SCALE GENOMIC DNA]</scope>
    <source>
        <strain evidence="8 9">R1DC41</strain>
    </source>
</reference>
<feature type="domain" description="Creatinase N-terminal" evidence="7">
    <location>
        <begin position="5"/>
        <end position="138"/>
    </location>
</feature>
<dbReference type="SUPFAM" id="SSF53092">
    <property type="entry name" value="Creatinase/prolidase N-terminal domain"/>
    <property type="match status" value="1"/>
</dbReference>
<dbReference type="PROSITE" id="PS00491">
    <property type="entry name" value="PROLINE_PEPTIDASE"/>
    <property type="match status" value="1"/>
</dbReference>
<dbReference type="GO" id="GO:0046872">
    <property type="term" value="F:metal ion binding"/>
    <property type="evidence" value="ECO:0007669"/>
    <property type="project" value="UniProtKB-KW"/>
</dbReference>
<evidence type="ECO:0000259" key="6">
    <source>
        <dbReference type="Pfam" id="PF00557"/>
    </source>
</evidence>
<dbReference type="PANTHER" id="PTHR46112">
    <property type="entry name" value="AMINOPEPTIDASE"/>
    <property type="match status" value="1"/>
</dbReference>
<evidence type="ECO:0000256" key="1">
    <source>
        <dbReference type="ARBA" id="ARBA00001936"/>
    </source>
</evidence>
<dbReference type="GO" id="GO:0008235">
    <property type="term" value="F:metalloexopeptidase activity"/>
    <property type="evidence" value="ECO:0007669"/>
    <property type="project" value="UniProtKB-ARBA"/>
</dbReference>